<sequence>MALVGERWAAVGRAALVVVGQDGVELSLPFHAIQHVSWQEEKGRWQVRLVDPQLVPLDLVPATSEIDDFARALVDAVEHATVYSLTRQLGQGRWVRVTVRQDEAGRLAVDAVGTAQPGVDDAAVAAVVRQARGHVGMDT</sequence>
<dbReference type="SUPFAM" id="SSF74653">
    <property type="entry name" value="TolA/TonB C-terminal domain"/>
    <property type="match status" value="1"/>
</dbReference>
<evidence type="ECO:0000313" key="2">
    <source>
        <dbReference type="Proteomes" id="UP000185612"/>
    </source>
</evidence>
<name>A0A1Q5PWS4_9ACTO</name>
<proteinExistence type="predicted"/>
<dbReference type="AlphaFoldDB" id="A0A1Q5PWS4"/>
<keyword evidence="2" id="KW-1185">Reference proteome</keyword>
<comment type="caution">
    <text evidence="1">The sequence shown here is derived from an EMBL/GenBank/DDBJ whole genome shotgun (WGS) entry which is preliminary data.</text>
</comment>
<dbReference type="Proteomes" id="UP000185612">
    <property type="component" value="Unassembled WGS sequence"/>
</dbReference>
<accession>A0A1Q5PWS4</accession>
<dbReference type="EMBL" id="MQVS01000003">
    <property type="protein sequence ID" value="OKL52048.1"/>
    <property type="molecule type" value="Genomic_DNA"/>
</dbReference>
<reference evidence="2" key="1">
    <citation type="submission" date="2016-12" db="EMBL/GenBank/DDBJ databases">
        <authorList>
            <person name="Meng X."/>
        </authorList>
    </citation>
    <scope>NUCLEOTIDE SEQUENCE [LARGE SCALE GENOMIC DNA]</scope>
    <source>
        <strain evidence="2">DSM 20732</strain>
    </source>
</reference>
<gene>
    <name evidence="1" type="ORF">BSZ40_03750</name>
</gene>
<evidence type="ECO:0000313" key="1">
    <source>
        <dbReference type="EMBL" id="OKL52048.1"/>
    </source>
</evidence>
<protein>
    <submittedName>
        <fullName evidence="1">Uncharacterized protein</fullName>
    </submittedName>
</protein>
<organism evidence="1 2">
    <name type="scientific">Buchananella hordeovulneris</name>
    <dbReference type="NCBI Taxonomy" id="52770"/>
    <lineage>
        <taxon>Bacteria</taxon>
        <taxon>Bacillati</taxon>
        <taxon>Actinomycetota</taxon>
        <taxon>Actinomycetes</taxon>
        <taxon>Actinomycetales</taxon>
        <taxon>Actinomycetaceae</taxon>
        <taxon>Buchananella</taxon>
    </lineage>
</organism>
<dbReference type="InParanoid" id="A0A1Q5PWS4"/>